<dbReference type="InterPro" id="IPR018376">
    <property type="entry name" value="Enoyl-CoA_hyd/isom_CS"/>
</dbReference>
<gene>
    <name evidence="3" type="ORF">GIS00_00365</name>
</gene>
<dbReference type="AlphaFoldDB" id="A0A7K1FE62"/>
<comment type="caution">
    <text evidence="3">The sequence shown here is derived from an EMBL/GenBank/DDBJ whole genome shotgun (WGS) entry which is preliminary data.</text>
</comment>
<dbReference type="PROSITE" id="PS00166">
    <property type="entry name" value="ENOYL_COA_HYDRATASE"/>
    <property type="match status" value="1"/>
</dbReference>
<dbReference type="GO" id="GO:0006635">
    <property type="term" value="P:fatty acid beta-oxidation"/>
    <property type="evidence" value="ECO:0007669"/>
    <property type="project" value="TreeGrafter"/>
</dbReference>
<keyword evidence="3" id="KW-0413">Isomerase</keyword>
<evidence type="ECO:0000256" key="1">
    <source>
        <dbReference type="ARBA" id="ARBA00005254"/>
    </source>
</evidence>
<dbReference type="GO" id="GO:0016853">
    <property type="term" value="F:isomerase activity"/>
    <property type="evidence" value="ECO:0007669"/>
    <property type="project" value="UniProtKB-KW"/>
</dbReference>
<sequence>MSDRNRMVTLDRRENGVAVLTLVDHTRRNALGSDMAVAIERAVGELRDDPGLRCLVVTGAPPAFSSGGDLAMLTALQQRAAGGVDVSADMHRFYRQCLSFRELPVPTIAAVAGAAVGAGLCLALGCDIRIVAEDARLRLNFSRLGLHPGMGGSWFLPRLVGVQHAAYLLFSGSYFSGQDAARMGLALESVPAQSVLDRALQIADGIAESSPAVLGALAAHLRSGAPETLEQAFAREGAAQADDFGSAAFAEGLRAAGDRRVPDFAPHVFHRKETALHSTSAGHR</sequence>
<accession>A0A7K1FE62</accession>
<evidence type="ECO:0000256" key="2">
    <source>
        <dbReference type="RuleBase" id="RU003707"/>
    </source>
</evidence>
<dbReference type="CDD" id="cd06558">
    <property type="entry name" value="crotonase-like"/>
    <property type="match status" value="1"/>
</dbReference>
<organism evidence="3 4">
    <name type="scientific">Nakamurella alba</name>
    <dbReference type="NCBI Taxonomy" id="2665158"/>
    <lineage>
        <taxon>Bacteria</taxon>
        <taxon>Bacillati</taxon>
        <taxon>Actinomycetota</taxon>
        <taxon>Actinomycetes</taxon>
        <taxon>Nakamurellales</taxon>
        <taxon>Nakamurellaceae</taxon>
        <taxon>Nakamurella</taxon>
    </lineage>
</organism>
<keyword evidence="4" id="KW-1185">Reference proteome</keyword>
<reference evidence="3 4" key="1">
    <citation type="submission" date="2019-11" db="EMBL/GenBank/DDBJ databases">
        <authorList>
            <person name="Jiang L.-Q."/>
        </authorList>
    </citation>
    <scope>NUCLEOTIDE SEQUENCE [LARGE SCALE GENOMIC DNA]</scope>
    <source>
        <strain evidence="3 4">YIM 132087</strain>
    </source>
</reference>
<dbReference type="RefSeq" id="WP_154766470.1">
    <property type="nucleotide sequence ID" value="NZ_WLYK01000001.1"/>
</dbReference>
<proteinExistence type="inferred from homology"/>
<dbReference type="PANTHER" id="PTHR11941">
    <property type="entry name" value="ENOYL-COA HYDRATASE-RELATED"/>
    <property type="match status" value="1"/>
</dbReference>
<name>A0A7K1FE62_9ACTN</name>
<comment type="similarity">
    <text evidence="1 2">Belongs to the enoyl-CoA hydratase/isomerase family.</text>
</comment>
<dbReference type="Gene3D" id="3.90.226.10">
    <property type="entry name" value="2-enoyl-CoA Hydratase, Chain A, domain 1"/>
    <property type="match status" value="1"/>
</dbReference>
<dbReference type="EMBL" id="WLYK01000001">
    <property type="protein sequence ID" value="MTD12395.1"/>
    <property type="molecule type" value="Genomic_DNA"/>
</dbReference>
<dbReference type="InterPro" id="IPR001753">
    <property type="entry name" value="Enoyl-CoA_hydra/iso"/>
</dbReference>
<dbReference type="InterPro" id="IPR029045">
    <property type="entry name" value="ClpP/crotonase-like_dom_sf"/>
</dbReference>
<evidence type="ECO:0000313" key="3">
    <source>
        <dbReference type="EMBL" id="MTD12395.1"/>
    </source>
</evidence>
<dbReference type="Proteomes" id="UP000460221">
    <property type="component" value="Unassembled WGS sequence"/>
</dbReference>
<dbReference type="SUPFAM" id="SSF52096">
    <property type="entry name" value="ClpP/crotonase"/>
    <property type="match status" value="1"/>
</dbReference>
<protein>
    <submittedName>
        <fullName evidence="3">Enoyl-CoA hydratase/isomerase family protein</fullName>
    </submittedName>
</protein>
<dbReference type="Pfam" id="PF00378">
    <property type="entry name" value="ECH_1"/>
    <property type="match status" value="1"/>
</dbReference>
<evidence type="ECO:0000313" key="4">
    <source>
        <dbReference type="Proteomes" id="UP000460221"/>
    </source>
</evidence>
<dbReference type="PANTHER" id="PTHR11941:SF133">
    <property type="entry name" value="1,2-EPOXYPHENYLACETYL-COA ISOMERASE"/>
    <property type="match status" value="1"/>
</dbReference>